<dbReference type="RefSeq" id="WP_066920993.1">
    <property type="nucleotide sequence ID" value="NZ_CP011971.1"/>
</dbReference>
<dbReference type="STRING" id="465721.ACG33_10420"/>
<dbReference type="AlphaFoldDB" id="A0A127FAQ7"/>
<dbReference type="KEGG" id="sdf:ACG33_10420"/>
<name>A0A127FAQ7_STEDE</name>
<gene>
    <name evidence="1" type="ORF">ACG33_10420</name>
</gene>
<sequence length="135" mass="15575">MPWTGDEYTLEFLLEFDGRIHKYGSGHFLKFEIKRVPVTATRPHGLSYSLTLHAPEGTRLIGFDNAHGVPPPGSRFNRRPAAADHWHRTPNDPGRPYIFKDADTLLADFFKEVYRVIDELEISDIIVAEEERQKR</sequence>
<evidence type="ECO:0000313" key="2">
    <source>
        <dbReference type="Proteomes" id="UP000070250"/>
    </source>
</evidence>
<evidence type="ECO:0000313" key="1">
    <source>
        <dbReference type="EMBL" id="AMN47504.1"/>
    </source>
</evidence>
<dbReference type="OrthoDB" id="7451512at2"/>
<dbReference type="InterPro" id="IPR045397">
    <property type="entry name" value="TumE-like"/>
</dbReference>
<proteinExistence type="predicted"/>
<protein>
    <submittedName>
        <fullName evidence="1">Uncharacterized protein</fullName>
    </submittedName>
</protein>
<dbReference type="Proteomes" id="UP000070250">
    <property type="component" value="Chromosome"/>
</dbReference>
<reference evidence="1 2" key="1">
    <citation type="submission" date="2015-06" db="EMBL/GenBank/DDBJ databases">
        <title>A Comprehensive Approach to Explore the Metabolic and Phylogenetic Diversity of Bacterial Steroid Degradation in the Environment: Testosterone as an Example.</title>
        <authorList>
            <person name="Yang F.-C."/>
            <person name="Chen Y.-L."/>
            <person name="Yu C.-P."/>
            <person name="Tang S.-L."/>
            <person name="Wang P.-H."/>
            <person name="Ismail W."/>
            <person name="Wang C.-H."/>
            <person name="Yang C.-Y."/>
            <person name="Chiang Y.-R."/>
        </authorList>
    </citation>
    <scope>NUCLEOTIDE SEQUENCE [LARGE SCALE GENOMIC DNA]</scope>
    <source>
        <strain evidence="1 2">DSM 18526</strain>
    </source>
</reference>
<accession>A0A127FAQ7</accession>
<dbReference type="Pfam" id="PF20126">
    <property type="entry name" value="TumE"/>
    <property type="match status" value="1"/>
</dbReference>
<dbReference type="EMBL" id="CP011971">
    <property type="protein sequence ID" value="AMN47504.1"/>
    <property type="molecule type" value="Genomic_DNA"/>
</dbReference>
<organism evidence="1 2">
    <name type="scientific">Steroidobacter denitrificans</name>
    <dbReference type="NCBI Taxonomy" id="465721"/>
    <lineage>
        <taxon>Bacteria</taxon>
        <taxon>Pseudomonadati</taxon>
        <taxon>Pseudomonadota</taxon>
        <taxon>Gammaproteobacteria</taxon>
        <taxon>Steroidobacterales</taxon>
        <taxon>Steroidobacteraceae</taxon>
        <taxon>Steroidobacter</taxon>
    </lineage>
</organism>
<keyword evidence="2" id="KW-1185">Reference proteome</keyword>